<dbReference type="Gene3D" id="1.10.8.930">
    <property type="entry name" value="Protein of unknown function DUF1465"/>
    <property type="match status" value="1"/>
</dbReference>
<dbReference type="InterPro" id="IPR038301">
    <property type="entry name" value="AraC-like_sf"/>
</dbReference>
<name>A0A0M3TAN0_9SPHN</name>
<keyword evidence="2" id="KW-1185">Reference proteome</keyword>
<reference evidence="1 2" key="1">
    <citation type="submission" date="2015-09" db="EMBL/GenBank/DDBJ databases">
        <title>Complete genome sequence of a benzo[a]pyrene-degrading bacterium Altererythrobacter epoxidivorans CGMCC 1.7731T.</title>
        <authorList>
            <person name="Li Z."/>
            <person name="Cheng H."/>
            <person name="Huo Y."/>
            <person name="Xu X."/>
        </authorList>
    </citation>
    <scope>NUCLEOTIDE SEQUENCE [LARGE SCALE GENOMIC DNA]</scope>
    <source>
        <strain evidence="1 2">CGMCC 1.7731</strain>
    </source>
</reference>
<dbReference type="PATRIC" id="fig|361183.4.peg.2014"/>
<gene>
    <name evidence="1" type="ORF">AMC99_02046</name>
</gene>
<proteinExistence type="predicted"/>
<dbReference type="Proteomes" id="UP000057938">
    <property type="component" value="Chromosome"/>
</dbReference>
<dbReference type="EMBL" id="CP012669">
    <property type="protein sequence ID" value="ALE17332.1"/>
    <property type="molecule type" value="Genomic_DNA"/>
</dbReference>
<dbReference type="InterPro" id="IPR010848">
    <property type="entry name" value="DUF1465"/>
</dbReference>
<protein>
    <submittedName>
        <fullName evidence="1">Putative transcriptional regulator</fullName>
    </submittedName>
</protein>
<evidence type="ECO:0000313" key="2">
    <source>
        <dbReference type="Proteomes" id="UP000057938"/>
    </source>
</evidence>
<dbReference type="AlphaFoldDB" id="A0A0M3TAN0"/>
<organism evidence="1 2">
    <name type="scientific">Altererythrobacter epoxidivorans</name>
    <dbReference type="NCBI Taxonomy" id="361183"/>
    <lineage>
        <taxon>Bacteria</taxon>
        <taxon>Pseudomonadati</taxon>
        <taxon>Pseudomonadota</taxon>
        <taxon>Alphaproteobacteria</taxon>
        <taxon>Sphingomonadales</taxon>
        <taxon>Erythrobacteraceae</taxon>
        <taxon>Altererythrobacter</taxon>
    </lineage>
</organism>
<dbReference type="RefSeq" id="WP_061926156.1">
    <property type="nucleotide sequence ID" value="NZ_CP012669.1"/>
</dbReference>
<dbReference type="Pfam" id="PF07323">
    <property type="entry name" value="DUF1465"/>
    <property type="match status" value="1"/>
</dbReference>
<accession>A0A0M3TAN0</accession>
<sequence>MAQTSNLSRPIIEALYSEALLLADEVRAVFALGMNDLPADTNDHLRLALSSEGLKATTRMMHVLAWLLNQRAYFSGELTESQLRKHSKLPEDRPSRDEDMDLLEEPTRELIEDTMRLHNRIARLDSAWRDDFEVQPTVRRLHERLGQALLKREIQAGNERHG</sequence>
<dbReference type="STRING" id="361183.AMC99_02046"/>
<evidence type="ECO:0000313" key="1">
    <source>
        <dbReference type="EMBL" id="ALE17332.1"/>
    </source>
</evidence>
<dbReference type="OrthoDB" id="9799531at2"/>
<dbReference type="KEGG" id="aep:AMC99_02046"/>